<comment type="caution">
    <text evidence="1">The sequence shown here is derived from an EMBL/GenBank/DDBJ whole genome shotgun (WGS) entry which is preliminary data.</text>
</comment>
<reference evidence="1" key="2">
    <citation type="submission" date="2020-10" db="EMBL/GenBank/DDBJ databases">
        <authorList>
            <consortium name="NCBI Pathogen Detection Project"/>
        </authorList>
    </citation>
    <scope>NUCLEOTIDE SEQUENCE</scope>
    <source>
        <strain evidence="1">CAVp300</strain>
    </source>
</reference>
<organism evidence="1 2">
    <name type="scientific">Kluyvera intermedia</name>
    <name type="common">Enterobacter intermedius</name>
    <dbReference type="NCBI Taxonomy" id="61648"/>
    <lineage>
        <taxon>Bacteria</taxon>
        <taxon>Pseudomonadati</taxon>
        <taxon>Pseudomonadota</taxon>
        <taxon>Gammaproteobacteria</taxon>
        <taxon>Enterobacterales</taxon>
        <taxon>Enterobacteriaceae</taxon>
        <taxon>Kluyvera</taxon>
    </lineage>
</organism>
<evidence type="ECO:0000313" key="2">
    <source>
        <dbReference type="Proteomes" id="UP000867740"/>
    </source>
</evidence>
<accession>A0A9P3TCX3</accession>
<protein>
    <submittedName>
        <fullName evidence="1">DUF2767 family protein</fullName>
    </submittedName>
</protein>
<dbReference type="EMBL" id="DACSUM010000028">
    <property type="protein sequence ID" value="HAT3583005.1"/>
    <property type="molecule type" value="Genomic_DNA"/>
</dbReference>
<dbReference type="Proteomes" id="UP000867740">
    <property type="component" value="Unassembled WGS sequence"/>
</dbReference>
<sequence length="85" mass="9930">MSENEDEDDAEDAFYDETCRIVGQCCLMLAINDAETDRAQLVYQLKRLHWKIMQLTSESHNGILMAIGQLETAEMYEERTGRRRE</sequence>
<evidence type="ECO:0000313" key="1">
    <source>
        <dbReference type="EMBL" id="HAT3583005.1"/>
    </source>
</evidence>
<name>A0A9P3TCX3_KLUIN</name>
<gene>
    <name evidence="1" type="ORF">I8531_003332</name>
</gene>
<reference evidence="1" key="1">
    <citation type="journal article" date="2018" name="Genome Biol.">
        <title>SKESA: strategic k-mer extension for scrupulous assemblies.</title>
        <authorList>
            <person name="Souvorov A."/>
            <person name="Agarwala R."/>
            <person name="Lipman D.J."/>
        </authorList>
    </citation>
    <scope>NUCLEOTIDE SEQUENCE</scope>
    <source>
        <strain evidence="1">CAVp300</strain>
    </source>
</reference>
<proteinExistence type="predicted"/>
<dbReference type="AlphaFoldDB" id="A0A9P3TCX3"/>